<gene>
    <name evidence="1" type="ORF">DEM27_02585</name>
</gene>
<name>A0A2U2DXP9_9HYPH</name>
<sequence>MLSTRLVAILLTGLLLSACQTMTPEERRAADEAKCRDYGFRARTESFANCLMKLELDRRAERRSFRDSAAMDPWYPWGPPLVIERRVIIRD</sequence>
<dbReference type="AlphaFoldDB" id="A0A2U2DXP9"/>
<evidence type="ECO:0000313" key="1">
    <source>
        <dbReference type="EMBL" id="PWE58093.1"/>
    </source>
</evidence>
<dbReference type="Proteomes" id="UP000245252">
    <property type="component" value="Unassembled WGS sequence"/>
</dbReference>
<evidence type="ECO:0000313" key="2">
    <source>
        <dbReference type="Proteomes" id="UP000245252"/>
    </source>
</evidence>
<dbReference type="EMBL" id="QFBC01000001">
    <property type="protein sequence ID" value="PWE58093.1"/>
    <property type="molecule type" value="Genomic_DNA"/>
</dbReference>
<dbReference type="RefSeq" id="WP_109456609.1">
    <property type="nucleotide sequence ID" value="NZ_QFBC01000001.1"/>
</dbReference>
<reference evidence="1 2" key="1">
    <citation type="submission" date="2018-05" db="EMBL/GenBank/DDBJ databases">
        <title>The draft genome of strain NS-104.</title>
        <authorList>
            <person name="Hang P."/>
            <person name="Jiang J."/>
        </authorList>
    </citation>
    <scope>NUCLEOTIDE SEQUENCE [LARGE SCALE GENOMIC DNA]</scope>
    <source>
        <strain evidence="1 2">NS-104</strain>
    </source>
</reference>
<keyword evidence="2" id="KW-1185">Reference proteome</keyword>
<dbReference type="OrthoDB" id="8163917at2"/>
<proteinExistence type="predicted"/>
<comment type="caution">
    <text evidence="1">The sequence shown here is derived from an EMBL/GenBank/DDBJ whole genome shotgun (WGS) entry which is preliminary data.</text>
</comment>
<accession>A0A2U2DXP9</accession>
<dbReference type="PROSITE" id="PS51257">
    <property type="entry name" value="PROKAR_LIPOPROTEIN"/>
    <property type="match status" value="1"/>
</dbReference>
<organism evidence="1 2">
    <name type="scientific">Metarhizobium album</name>
    <dbReference type="NCBI Taxonomy" id="2182425"/>
    <lineage>
        <taxon>Bacteria</taxon>
        <taxon>Pseudomonadati</taxon>
        <taxon>Pseudomonadota</taxon>
        <taxon>Alphaproteobacteria</taxon>
        <taxon>Hyphomicrobiales</taxon>
        <taxon>Rhizobiaceae</taxon>
        <taxon>Metarhizobium</taxon>
    </lineage>
</organism>
<evidence type="ECO:0008006" key="3">
    <source>
        <dbReference type="Google" id="ProtNLM"/>
    </source>
</evidence>
<protein>
    <recommendedName>
        <fullName evidence="3">Lipoprotein</fullName>
    </recommendedName>
</protein>